<keyword evidence="11 15" id="KW-1133">Transmembrane helix</keyword>
<comment type="pathway">
    <text evidence="2">Lipid metabolism; sphingolipid metabolism.</text>
</comment>
<name>A0A9W9NF50_9EURO</name>
<keyword evidence="8" id="KW-0949">S-adenosyl-L-methionine</keyword>
<evidence type="ECO:0000256" key="6">
    <source>
        <dbReference type="ARBA" id="ARBA00022603"/>
    </source>
</evidence>
<dbReference type="EC" id="2.1.1.317" evidence="14"/>
<evidence type="ECO:0000256" key="10">
    <source>
        <dbReference type="ARBA" id="ARBA00022919"/>
    </source>
</evidence>
<evidence type="ECO:0000256" key="12">
    <source>
        <dbReference type="ARBA" id="ARBA00023098"/>
    </source>
</evidence>
<keyword evidence="9 15" id="KW-0812">Transmembrane</keyword>
<dbReference type="GO" id="GO:0032259">
    <property type="term" value="P:methylation"/>
    <property type="evidence" value="ECO:0007669"/>
    <property type="project" value="UniProtKB-KW"/>
</dbReference>
<gene>
    <name evidence="16" type="ORF">N7498_000856</name>
</gene>
<accession>A0A9W9NF50</accession>
<evidence type="ECO:0000256" key="1">
    <source>
        <dbReference type="ARBA" id="ARBA00004141"/>
    </source>
</evidence>
<keyword evidence="5" id="KW-0444">Lipid biosynthesis</keyword>
<evidence type="ECO:0000256" key="14">
    <source>
        <dbReference type="ARBA" id="ARBA00039020"/>
    </source>
</evidence>
<sequence length="488" mass="55595">MMPQKHPESPPFFDFIVTPEASQSSPKENYGVRTTTSPAIKNAPLPADGAGNNSWSNALLFFLLISIPWLISFQLGGGLYFILVATCTAIPILMAFWTTFSSTSPRMNEKARFPGRPVEYYLNFRTDGDRAKYRGKRKIPIEVFYEKYFRGDVMFKNGDCLENLEYRHDWANFSFSWGVFKHFLFGFVPELIVHSRSQDEEQVSGTYDRGDDFYAWFLGPRMIYTSGLIGDVTKEESLEQLQDNKLTVVCEKIDLQPGDTMLDIGCGWGTLATFASVHYKAHVTGVTLGRNQTKWGNSSLESAGIPQSQSRIFRMDYRDSPRIPGVHDMLDDDGVFYLQYSGLRKYWQYEDLIWGLFMNKYVFPGADASTPLGWVVDQLEGAGFEIKSVDTVGVHYSATLWRWYRNWFANRENVEAKYGAKWYRIWEIFLSWSTIVSRQGSATCYQIVLVKNINSTHRVDGVPSQFAITGAIRSAVEKIGKIPSAFLS</sequence>
<evidence type="ECO:0000256" key="11">
    <source>
        <dbReference type="ARBA" id="ARBA00022989"/>
    </source>
</evidence>
<reference evidence="16" key="2">
    <citation type="journal article" date="2023" name="IMA Fungus">
        <title>Comparative genomic study of the Penicillium genus elucidates a diverse pangenome and 15 lateral gene transfer events.</title>
        <authorList>
            <person name="Petersen C."/>
            <person name="Sorensen T."/>
            <person name="Nielsen M.R."/>
            <person name="Sondergaard T.E."/>
            <person name="Sorensen J.L."/>
            <person name="Fitzpatrick D.A."/>
            <person name="Frisvad J.C."/>
            <person name="Nielsen K.L."/>
        </authorList>
    </citation>
    <scope>NUCLEOTIDE SEQUENCE</scope>
    <source>
        <strain evidence="16">IBT 15544</strain>
    </source>
</reference>
<comment type="subcellular location">
    <subcellularLocation>
        <location evidence="1">Membrane</location>
        <topology evidence="1">Multi-pass membrane protein</topology>
    </subcellularLocation>
</comment>
<feature type="transmembrane region" description="Helical" evidence="15">
    <location>
        <begin position="78"/>
        <end position="100"/>
    </location>
</feature>
<dbReference type="RefSeq" id="XP_058313330.1">
    <property type="nucleotide sequence ID" value="XM_058447919.1"/>
</dbReference>
<keyword evidence="6 16" id="KW-0489">Methyltransferase</keyword>
<evidence type="ECO:0000256" key="8">
    <source>
        <dbReference type="ARBA" id="ARBA00022691"/>
    </source>
</evidence>
<dbReference type="GO" id="GO:0008168">
    <property type="term" value="F:methyltransferase activity"/>
    <property type="evidence" value="ECO:0007669"/>
    <property type="project" value="UniProtKB-KW"/>
</dbReference>
<keyword evidence="12" id="KW-0443">Lipid metabolism</keyword>
<evidence type="ECO:0000256" key="2">
    <source>
        <dbReference type="ARBA" id="ARBA00004760"/>
    </source>
</evidence>
<dbReference type="SUPFAM" id="SSF53335">
    <property type="entry name" value="S-adenosyl-L-methionine-dependent methyltransferases"/>
    <property type="match status" value="1"/>
</dbReference>
<reference evidence="16" key="1">
    <citation type="submission" date="2022-12" db="EMBL/GenBank/DDBJ databases">
        <authorList>
            <person name="Petersen C."/>
        </authorList>
    </citation>
    <scope>NUCLEOTIDE SEQUENCE</scope>
    <source>
        <strain evidence="16">IBT 15544</strain>
    </source>
</reference>
<keyword evidence="17" id="KW-1185">Reference proteome</keyword>
<evidence type="ECO:0000256" key="5">
    <source>
        <dbReference type="ARBA" id="ARBA00022516"/>
    </source>
</evidence>
<evidence type="ECO:0000256" key="9">
    <source>
        <dbReference type="ARBA" id="ARBA00022692"/>
    </source>
</evidence>
<organism evidence="16 17">
    <name type="scientific">Penicillium cinerascens</name>
    <dbReference type="NCBI Taxonomy" id="70096"/>
    <lineage>
        <taxon>Eukaryota</taxon>
        <taxon>Fungi</taxon>
        <taxon>Dikarya</taxon>
        <taxon>Ascomycota</taxon>
        <taxon>Pezizomycotina</taxon>
        <taxon>Eurotiomycetes</taxon>
        <taxon>Eurotiomycetidae</taxon>
        <taxon>Eurotiales</taxon>
        <taxon>Aspergillaceae</taxon>
        <taxon>Penicillium</taxon>
    </lineage>
</organism>
<evidence type="ECO:0000256" key="7">
    <source>
        <dbReference type="ARBA" id="ARBA00022679"/>
    </source>
</evidence>
<dbReference type="InterPro" id="IPR052290">
    <property type="entry name" value="Sphingo_C9-MT"/>
</dbReference>
<comment type="caution">
    <text evidence="16">The sequence shown here is derived from an EMBL/GenBank/DDBJ whole genome shotgun (WGS) entry which is preliminary data.</text>
</comment>
<keyword evidence="10" id="KW-0746">Sphingolipid metabolism</keyword>
<evidence type="ECO:0000256" key="4">
    <source>
        <dbReference type="ARBA" id="ARBA00010815"/>
    </source>
</evidence>
<comment type="pathway">
    <text evidence="3">Sphingolipid metabolism.</text>
</comment>
<dbReference type="PANTHER" id="PTHR45197">
    <property type="entry name" value="SYNTHASE, PUTATIVE (AFU_ORTHOLOGUE AFUA_7G04190)-RELATED"/>
    <property type="match status" value="1"/>
</dbReference>
<evidence type="ECO:0000256" key="13">
    <source>
        <dbReference type="ARBA" id="ARBA00023136"/>
    </source>
</evidence>
<protein>
    <recommendedName>
        <fullName evidence="14">sphingolipid C(9)-methyltransferase</fullName>
        <ecNumber evidence="14">2.1.1.317</ecNumber>
    </recommendedName>
</protein>
<evidence type="ECO:0000313" key="16">
    <source>
        <dbReference type="EMBL" id="KAJ5218757.1"/>
    </source>
</evidence>
<dbReference type="Gene3D" id="3.40.50.150">
    <property type="entry name" value="Vaccinia Virus protein VP39"/>
    <property type="match status" value="2"/>
</dbReference>
<evidence type="ECO:0000313" key="17">
    <source>
        <dbReference type="Proteomes" id="UP001150904"/>
    </source>
</evidence>
<dbReference type="GeneID" id="83175219"/>
<feature type="transmembrane region" description="Helical" evidence="15">
    <location>
        <begin position="54"/>
        <end position="71"/>
    </location>
</feature>
<proteinExistence type="inferred from homology"/>
<keyword evidence="7" id="KW-0808">Transferase</keyword>
<keyword evidence="13 15" id="KW-0472">Membrane</keyword>
<evidence type="ECO:0000256" key="3">
    <source>
        <dbReference type="ARBA" id="ARBA00004991"/>
    </source>
</evidence>
<dbReference type="GO" id="GO:0006665">
    <property type="term" value="P:sphingolipid metabolic process"/>
    <property type="evidence" value="ECO:0007669"/>
    <property type="project" value="UniProtKB-KW"/>
</dbReference>
<dbReference type="OrthoDB" id="412182at2759"/>
<dbReference type="GO" id="GO:0016020">
    <property type="term" value="C:membrane"/>
    <property type="evidence" value="ECO:0007669"/>
    <property type="project" value="UniProtKB-SubCell"/>
</dbReference>
<evidence type="ECO:0000256" key="15">
    <source>
        <dbReference type="SAM" id="Phobius"/>
    </source>
</evidence>
<dbReference type="EMBL" id="JAPQKR010000004">
    <property type="protein sequence ID" value="KAJ5218757.1"/>
    <property type="molecule type" value="Genomic_DNA"/>
</dbReference>
<dbReference type="AlphaFoldDB" id="A0A9W9NF50"/>
<dbReference type="Pfam" id="PF02353">
    <property type="entry name" value="CMAS"/>
    <property type="match status" value="2"/>
</dbReference>
<dbReference type="InterPro" id="IPR029063">
    <property type="entry name" value="SAM-dependent_MTases_sf"/>
</dbReference>
<dbReference type="PANTHER" id="PTHR45197:SF1">
    <property type="entry name" value="SPHINGOLIPID C9-METHYLTRANSFERASE A-RELATED"/>
    <property type="match status" value="1"/>
</dbReference>
<dbReference type="CDD" id="cd02440">
    <property type="entry name" value="AdoMet_MTases"/>
    <property type="match status" value="1"/>
</dbReference>
<comment type="similarity">
    <text evidence="4">Belongs to the CFA/CMAS family.</text>
</comment>
<dbReference type="Proteomes" id="UP001150904">
    <property type="component" value="Unassembled WGS sequence"/>
</dbReference>